<comment type="subunit">
    <text evidence="2 5">Homodimer.</text>
</comment>
<comment type="function">
    <text evidence="5">Catalyzes the reversible phosphorolysis of thymidine. The produced molecules are then utilized as carbon and energy sources or in the rescue of pyrimidine bases for nucleotide synthesis.</text>
</comment>
<dbReference type="FunFam" id="3.40.1030.10:FF:000003">
    <property type="entry name" value="Pyrimidine-nucleoside phosphorylase"/>
    <property type="match status" value="1"/>
</dbReference>
<dbReference type="InterPro" id="IPR036320">
    <property type="entry name" value="Glycosyl_Trfase_fam3_N_dom_sf"/>
</dbReference>
<comment type="catalytic activity">
    <reaction evidence="5">
        <text>thymidine + phosphate = 2-deoxy-alpha-D-ribose 1-phosphate + thymine</text>
        <dbReference type="Rhea" id="RHEA:16037"/>
        <dbReference type="ChEBI" id="CHEBI:17748"/>
        <dbReference type="ChEBI" id="CHEBI:17821"/>
        <dbReference type="ChEBI" id="CHEBI:43474"/>
        <dbReference type="ChEBI" id="CHEBI:57259"/>
        <dbReference type="EC" id="2.4.2.4"/>
    </reaction>
</comment>
<accession>A0A0A9XVM4</accession>
<dbReference type="InterPro" id="IPR000312">
    <property type="entry name" value="Glycosyl_Trfase_fam3"/>
</dbReference>
<dbReference type="PANTHER" id="PTHR10515">
    <property type="entry name" value="THYMIDINE PHOSPHORYLASE"/>
    <property type="match status" value="1"/>
</dbReference>
<dbReference type="SUPFAM" id="SSF54680">
    <property type="entry name" value="Pyrimidine nucleoside phosphorylase C-terminal domain"/>
    <property type="match status" value="1"/>
</dbReference>
<reference evidence="8" key="1">
    <citation type="journal article" date="2014" name="PLoS ONE">
        <title>Transcriptome-Based Identification of ABC Transporters in the Western Tarnished Plant Bug Lygus hesperus.</title>
        <authorList>
            <person name="Hull J.J."/>
            <person name="Chaney K."/>
            <person name="Geib S.M."/>
            <person name="Fabrick J.A."/>
            <person name="Brent C.S."/>
            <person name="Walsh D."/>
            <person name="Lavine L.C."/>
        </authorList>
    </citation>
    <scope>NUCLEOTIDE SEQUENCE</scope>
</reference>
<dbReference type="InterPro" id="IPR036566">
    <property type="entry name" value="PYNP-like_C_sf"/>
</dbReference>
<evidence type="ECO:0000256" key="3">
    <source>
        <dbReference type="ARBA" id="ARBA00022676"/>
    </source>
</evidence>
<dbReference type="GO" id="GO:0004645">
    <property type="term" value="F:1,4-alpha-oligoglucan phosphorylase activity"/>
    <property type="evidence" value="ECO:0007669"/>
    <property type="project" value="InterPro"/>
</dbReference>
<dbReference type="SMART" id="SM00941">
    <property type="entry name" value="PYNP_C"/>
    <property type="match status" value="1"/>
</dbReference>
<dbReference type="GO" id="GO:0006213">
    <property type="term" value="P:pyrimidine nucleoside metabolic process"/>
    <property type="evidence" value="ECO:0007669"/>
    <property type="project" value="UniProtKB-UniRule"/>
</dbReference>
<dbReference type="GO" id="GO:0005829">
    <property type="term" value="C:cytosol"/>
    <property type="evidence" value="ECO:0007669"/>
    <property type="project" value="TreeGrafter"/>
</dbReference>
<dbReference type="EMBL" id="GBHO01030294">
    <property type="protein sequence ID" value="JAG13310.1"/>
    <property type="molecule type" value="Transcribed_RNA"/>
</dbReference>
<sequence length="440" mass="47416">MSRNSDIVALLAKKRRGKELTDSEIDDFVMMTVKNAIDGSQIGAMLMAIAIRGLSKQETASLTKSMAHSGHVFKWDFEVCDKHSTGGVGDKISIPLAPALAALGVKVPMLSGRGLDLTGGTLDKLESIPGFRVNLSIEELTACINECGVFIASPTNNLCTADKVLYSFRDVTATADCDGLIVGSILSKKAATGVKHMVLDIKIGEVSQHSTIEEASAFAYKMKDNANLLGMNLVCVLTEMDNPIGQYAGNSLEIEESILTLRGKGTKDINELIEVLGGKLMSMSGKAKNDEEGQRMIREVIENGKALEKFREMMVQQGVDPVVAKTLCYDDYRSILPVASKTTDILATKSGWVTGMNSLTIAKVLRDLGAGRRSPQDKLDLAAGMVLLAERGDSVQEGTPWLRVHHNVDLTEQQKSELGGALVVSKERSLTSTSRILLTI</sequence>
<gene>
    <name evidence="8" type="primary">TYMP_0</name>
    <name evidence="7" type="synonym">TYMP_1</name>
    <name evidence="9" type="synonym">TYMP_2</name>
    <name evidence="8" type="ORF">CM83_69963</name>
    <name evidence="7" type="ORF">CM83_69966</name>
    <name evidence="9" type="ORF">CM83_69969</name>
</gene>
<dbReference type="EMBL" id="GBHO01020168">
    <property type="protein sequence ID" value="JAG23436.1"/>
    <property type="molecule type" value="Transcribed_RNA"/>
</dbReference>
<dbReference type="GO" id="GO:0006206">
    <property type="term" value="P:pyrimidine nucleobase metabolic process"/>
    <property type="evidence" value="ECO:0007669"/>
    <property type="project" value="InterPro"/>
</dbReference>
<dbReference type="InterPro" id="IPR013102">
    <property type="entry name" value="PYNP_C"/>
</dbReference>
<reference evidence="8" key="2">
    <citation type="submission" date="2014-07" db="EMBL/GenBank/DDBJ databases">
        <authorList>
            <person name="Hull J."/>
        </authorList>
    </citation>
    <scope>NUCLEOTIDE SEQUENCE</scope>
</reference>
<evidence type="ECO:0000313" key="7">
    <source>
        <dbReference type="EMBL" id="JAG13310.1"/>
    </source>
</evidence>
<dbReference type="EMBL" id="GBRD01006812">
    <property type="protein sequence ID" value="JAG59009.1"/>
    <property type="molecule type" value="Transcribed_RNA"/>
</dbReference>
<dbReference type="PANTHER" id="PTHR10515:SF0">
    <property type="entry name" value="THYMIDINE PHOSPHORYLASE"/>
    <property type="match status" value="1"/>
</dbReference>
<proteinExistence type="inferred from homology"/>
<dbReference type="EC" id="2.4.2.4" evidence="5"/>
<dbReference type="EMBL" id="GBRD01006811">
    <property type="protein sequence ID" value="JAG59010.1"/>
    <property type="molecule type" value="Transcribed_RNA"/>
</dbReference>
<evidence type="ECO:0000256" key="5">
    <source>
        <dbReference type="PIRNR" id="PIRNR000478"/>
    </source>
</evidence>
<protein>
    <recommendedName>
        <fullName evidence="5">Thymidine phosphorylase</fullName>
        <shortName evidence="5">TP</shortName>
        <ecNumber evidence="5">2.4.2.4</ecNumber>
    </recommendedName>
    <alternativeName>
        <fullName evidence="5">TdRPase</fullName>
    </alternativeName>
</protein>
<dbReference type="Pfam" id="PF00591">
    <property type="entry name" value="Glycos_transf_3"/>
    <property type="match status" value="1"/>
</dbReference>
<evidence type="ECO:0000313" key="10">
    <source>
        <dbReference type="EMBL" id="JAG59009.1"/>
    </source>
</evidence>
<dbReference type="GO" id="GO:0009032">
    <property type="term" value="F:thymidine phosphorylase activity"/>
    <property type="evidence" value="ECO:0007669"/>
    <property type="project" value="UniProtKB-UniRule"/>
</dbReference>
<dbReference type="Pfam" id="PF02885">
    <property type="entry name" value="Glycos_trans_3N"/>
    <property type="match status" value="1"/>
</dbReference>
<dbReference type="SUPFAM" id="SSF47648">
    <property type="entry name" value="Nucleoside phosphorylase/phosphoribosyltransferase N-terminal domain"/>
    <property type="match status" value="1"/>
</dbReference>
<dbReference type="PIRSF" id="PIRSF000478">
    <property type="entry name" value="TP_PyNP"/>
    <property type="match status" value="1"/>
</dbReference>
<dbReference type="Gene3D" id="3.40.1030.10">
    <property type="entry name" value="Nucleoside phosphorylase/phosphoribosyltransferase catalytic domain"/>
    <property type="match status" value="1"/>
</dbReference>
<dbReference type="PROSITE" id="PS00647">
    <property type="entry name" value="THYMID_PHOSPHORYLASE"/>
    <property type="match status" value="1"/>
</dbReference>
<reference evidence="10" key="3">
    <citation type="submission" date="2014-09" db="EMBL/GenBank/DDBJ databases">
        <authorList>
            <person name="Magalhaes I.L.F."/>
            <person name="Oliveira U."/>
            <person name="Santos F.R."/>
            <person name="Vidigal T.H.D.A."/>
            <person name="Brescovit A.D."/>
            <person name="Santos A.J."/>
        </authorList>
    </citation>
    <scope>NUCLEOTIDE SEQUENCE</scope>
</reference>
<name>A0A0A9XVM4_LYGHE</name>
<keyword evidence="3 5" id="KW-0328">Glycosyltransferase</keyword>
<evidence type="ECO:0000256" key="1">
    <source>
        <dbReference type="ARBA" id="ARBA00006915"/>
    </source>
</evidence>
<dbReference type="Pfam" id="PF07831">
    <property type="entry name" value="PYNP_C"/>
    <property type="match status" value="1"/>
</dbReference>
<evidence type="ECO:0000313" key="9">
    <source>
        <dbReference type="EMBL" id="JAG23437.1"/>
    </source>
</evidence>
<feature type="domain" description="Pyrimidine nucleoside phosphorylase C-terminal" evidence="6">
    <location>
        <begin position="352"/>
        <end position="425"/>
    </location>
</feature>
<dbReference type="InterPro" id="IPR035902">
    <property type="entry name" value="Nuc_phospho_transferase"/>
</dbReference>
<dbReference type="InterPro" id="IPR017872">
    <property type="entry name" value="Pyrmidine_PPase_CS"/>
</dbReference>
<dbReference type="SUPFAM" id="SSF52418">
    <property type="entry name" value="Nucleoside phosphorylase/phosphoribosyltransferase catalytic domain"/>
    <property type="match status" value="1"/>
</dbReference>
<dbReference type="UniPathway" id="UPA00578">
    <property type="reaction ID" value="UER00638"/>
</dbReference>
<dbReference type="EMBL" id="GBHO01020167">
    <property type="protein sequence ID" value="JAG23437.1"/>
    <property type="molecule type" value="Transcribed_RNA"/>
</dbReference>
<comment type="pathway">
    <text evidence="5">Pyrimidine metabolism; dTMP biosynthesis via salvage pathway; dTMP from thymine: step 1/2.</text>
</comment>
<organism evidence="8">
    <name type="scientific">Lygus hesperus</name>
    <name type="common">Western plant bug</name>
    <dbReference type="NCBI Taxonomy" id="30085"/>
    <lineage>
        <taxon>Eukaryota</taxon>
        <taxon>Metazoa</taxon>
        <taxon>Ecdysozoa</taxon>
        <taxon>Arthropoda</taxon>
        <taxon>Hexapoda</taxon>
        <taxon>Insecta</taxon>
        <taxon>Pterygota</taxon>
        <taxon>Neoptera</taxon>
        <taxon>Paraneoptera</taxon>
        <taxon>Hemiptera</taxon>
        <taxon>Heteroptera</taxon>
        <taxon>Panheteroptera</taxon>
        <taxon>Cimicomorpha</taxon>
        <taxon>Miridae</taxon>
        <taxon>Mirini</taxon>
        <taxon>Lygus</taxon>
    </lineage>
</organism>
<dbReference type="AlphaFoldDB" id="A0A0A9XVM4"/>
<dbReference type="Gene3D" id="3.90.1170.30">
    <property type="entry name" value="Pyrimidine nucleoside phosphorylase-like, C-terminal domain"/>
    <property type="match status" value="1"/>
</dbReference>
<dbReference type="InterPro" id="IPR017459">
    <property type="entry name" value="Glycosyl_Trfase_fam3_N_dom"/>
</dbReference>
<evidence type="ECO:0000256" key="4">
    <source>
        <dbReference type="ARBA" id="ARBA00022679"/>
    </source>
</evidence>
<evidence type="ECO:0000313" key="8">
    <source>
        <dbReference type="EMBL" id="JAG23436.1"/>
    </source>
</evidence>
<dbReference type="NCBIfam" id="NF004490">
    <property type="entry name" value="PRK05820.1"/>
    <property type="match status" value="1"/>
</dbReference>
<keyword evidence="4 5" id="KW-0808">Transferase</keyword>
<dbReference type="InterPro" id="IPR000053">
    <property type="entry name" value="Thymidine/pyrmidine_PPase"/>
</dbReference>
<dbReference type="Gene3D" id="1.20.970.10">
    <property type="entry name" value="Transferase, Pyrimidine Nucleoside Phosphorylase, Chain C"/>
    <property type="match status" value="1"/>
</dbReference>
<evidence type="ECO:0000256" key="2">
    <source>
        <dbReference type="ARBA" id="ARBA00011738"/>
    </source>
</evidence>
<comment type="similarity">
    <text evidence="1 5">Belongs to the thymidine/pyrimidine-nucleoside phosphorylase family.</text>
</comment>
<evidence type="ECO:0000259" key="6">
    <source>
        <dbReference type="SMART" id="SM00941"/>
    </source>
</evidence>